<evidence type="ECO:0000256" key="2">
    <source>
        <dbReference type="ARBA" id="ARBA00022448"/>
    </source>
</evidence>
<evidence type="ECO:0000256" key="8">
    <source>
        <dbReference type="ARBA" id="ARBA00023136"/>
    </source>
</evidence>
<keyword evidence="4" id="KW-0677">Repeat</keyword>
<evidence type="ECO:0000256" key="6">
    <source>
        <dbReference type="ARBA" id="ARBA00022840"/>
    </source>
</evidence>
<organism evidence="10 11">
    <name type="scientific">Hungatella effluvii</name>
    <dbReference type="NCBI Taxonomy" id="1096246"/>
    <lineage>
        <taxon>Bacteria</taxon>
        <taxon>Bacillati</taxon>
        <taxon>Bacillota</taxon>
        <taxon>Clostridia</taxon>
        <taxon>Lachnospirales</taxon>
        <taxon>Lachnospiraceae</taxon>
        <taxon>Hungatella</taxon>
    </lineage>
</organism>
<proteinExistence type="predicted"/>
<dbReference type="PANTHER" id="PTHR43790">
    <property type="entry name" value="CARBOHYDRATE TRANSPORT ATP-BINDING PROTEIN MG119-RELATED"/>
    <property type="match status" value="1"/>
</dbReference>
<feature type="domain" description="ABC transporter" evidence="9">
    <location>
        <begin position="261"/>
        <end position="507"/>
    </location>
</feature>
<protein>
    <submittedName>
        <fullName evidence="10">Simple sugar transport system ATP-binding protein</fullName>
    </submittedName>
</protein>
<dbReference type="FunFam" id="3.40.50.300:FF:000127">
    <property type="entry name" value="Ribose import ATP-binding protein RbsA"/>
    <property type="match status" value="1"/>
</dbReference>
<evidence type="ECO:0000256" key="1">
    <source>
        <dbReference type="ARBA" id="ARBA00004202"/>
    </source>
</evidence>
<evidence type="ECO:0000313" key="10">
    <source>
        <dbReference type="EMBL" id="PXX48869.1"/>
    </source>
</evidence>
<keyword evidence="6 10" id="KW-0067">ATP-binding</keyword>
<dbReference type="EMBL" id="QJKD01000015">
    <property type="protein sequence ID" value="PXX48869.1"/>
    <property type="molecule type" value="Genomic_DNA"/>
</dbReference>
<dbReference type="PANTHER" id="PTHR43790:SF4">
    <property type="entry name" value="GUANOSINE IMPORT ATP-BINDING PROTEIN NUPO"/>
    <property type="match status" value="1"/>
</dbReference>
<dbReference type="GO" id="GO:0016887">
    <property type="term" value="F:ATP hydrolysis activity"/>
    <property type="evidence" value="ECO:0007669"/>
    <property type="project" value="InterPro"/>
</dbReference>
<dbReference type="Proteomes" id="UP000248057">
    <property type="component" value="Unassembled WGS sequence"/>
</dbReference>
<keyword evidence="8" id="KW-0472">Membrane</keyword>
<gene>
    <name evidence="10" type="ORF">DFR60_11542</name>
</gene>
<dbReference type="CDD" id="cd03215">
    <property type="entry name" value="ABC_Carb_Monos_II"/>
    <property type="match status" value="1"/>
</dbReference>
<dbReference type="CDD" id="cd03216">
    <property type="entry name" value="ABC_Carb_Monos_I"/>
    <property type="match status" value="1"/>
</dbReference>
<dbReference type="Pfam" id="PF00005">
    <property type="entry name" value="ABC_tran"/>
    <property type="match status" value="2"/>
</dbReference>
<reference evidence="10 11" key="1">
    <citation type="submission" date="2018-05" db="EMBL/GenBank/DDBJ databases">
        <title>Genomic Encyclopedia of Type Strains, Phase IV (KMG-IV): sequencing the most valuable type-strain genomes for metagenomic binning, comparative biology and taxonomic classification.</title>
        <authorList>
            <person name="Goeker M."/>
        </authorList>
    </citation>
    <scope>NUCLEOTIDE SEQUENCE [LARGE SCALE GENOMIC DNA]</scope>
    <source>
        <strain evidence="10 11">DSM 24995</strain>
    </source>
</reference>
<keyword evidence="10" id="KW-0762">Sugar transport</keyword>
<comment type="caution">
    <text evidence="10">The sequence shown here is derived from an EMBL/GenBank/DDBJ whole genome shotgun (WGS) entry which is preliminary data.</text>
</comment>
<evidence type="ECO:0000256" key="3">
    <source>
        <dbReference type="ARBA" id="ARBA00022475"/>
    </source>
</evidence>
<evidence type="ECO:0000256" key="7">
    <source>
        <dbReference type="ARBA" id="ARBA00022967"/>
    </source>
</evidence>
<accession>A0A2V3XX33</accession>
<name>A0A2V3XX33_9FIRM</name>
<evidence type="ECO:0000259" key="9">
    <source>
        <dbReference type="PROSITE" id="PS50893"/>
    </source>
</evidence>
<sequence>MEQAREILSMKNITKVYGNGVLANSHVDFSVNRGEIHALMGENGAGKSTLMKILFGIEQPDEGTIELDGKPVKIASSDDALRLGIGMVHQHFKLVSSLTVAENIVLGKEPKKNGFLDRKKAVEITRALSERFRFDVDPTAAVSDLSVGKKQKVEILKALYREVKLLILDEPTAVLTPQETEELFEQLNKLKESGLTIIFISHKLNEIKEICQRITIMRHGKGVGTYDVTGLTVEDISKLMVGRDIILKVEKGPAKPKETRLSVRNLSCKNEVGRQVLNCVSFSVRSGEILGIAGVEGSGQEELVELITGMRHLDKRNGEVMIGTDQTAGCSVKEIRRKGMSYIPEDRMVYGAAGHVTIRENMISSICDSEEVNSGLFLNKKKIDRWVEAGIRDYDIRCGSPLDEIGMLSGGNMQKVIVAREFSAEPSILIADQPTRGVDVGAIEFIHKKIVEIRDRGCAVLLVSADLNEILELSDSIIVMCQGKISGYFPQAKEMTEEELGYYMLGVKHQSEEDLRRACCEE</sequence>
<dbReference type="AlphaFoldDB" id="A0A2V3XX33"/>
<comment type="subcellular location">
    <subcellularLocation>
        <location evidence="1">Cell membrane</location>
        <topology evidence="1">Peripheral membrane protein</topology>
    </subcellularLocation>
</comment>
<dbReference type="PROSITE" id="PS50893">
    <property type="entry name" value="ABC_TRANSPORTER_2"/>
    <property type="match status" value="2"/>
</dbReference>
<evidence type="ECO:0000256" key="4">
    <source>
        <dbReference type="ARBA" id="ARBA00022737"/>
    </source>
</evidence>
<dbReference type="SUPFAM" id="SSF52540">
    <property type="entry name" value="P-loop containing nucleoside triphosphate hydrolases"/>
    <property type="match status" value="2"/>
</dbReference>
<feature type="domain" description="ABC transporter" evidence="9">
    <location>
        <begin position="8"/>
        <end position="244"/>
    </location>
</feature>
<dbReference type="Gene3D" id="3.40.50.300">
    <property type="entry name" value="P-loop containing nucleotide triphosphate hydrolases"/>
    <property type="match status" value="2"/>
</dbReference>
<dbReference type="GO" id="GO:0005886">
    <property type="term" value="C:plasma membrane"/>
    <property type="evidence" value="ECO:0007669"/>
    <property type="project" value="UniProtKB-SubCell"/>
</dbReference>
<dbReference type="PROSITE" id="PS00211">
    <property type="entry name" value="ABC_TRANSPORTER_1"/>
    <property type="match status" value="1"/>
</dbReference>
<evidence type="ECO:0000313" key="11">
    <source>
        <dbReference type="Proteomes" id="UP000248057"/>
    </source>
</evidence>
<dbReference type="InterPro" id="IPR017871">
    <property type="entry name" value="ABC_transporter-like_CS"/>
</dbReference>
<dbReference type="InterPro" id="IPR027417">
    <property type="entry name" value="P-loop_NTPase"/>
</dbReference>
<keyword evidence="7" id="KW-1278">Translocase</keyword>
<keyword evidence="3" id="KW-1003">Cell membrane</keyword>
<dbReference type="InterPro" id="IPR003593">
    <property type="entry name" value="AAA+_ATPase"/>
</dbReference>
<dbReference type="InterPro" id="IPR003439">
    <property type="entry name" value="ABC_transporter-like_ATP-bd"/>
</dbReference>
<evidence type="ECO:0000256" key="5">
    <source>
        <dbReference type="ARBA" id="ARBA00022741"/>
    </source>
</evidence>
<dbReference type="GeneID" id="86063880"/>
<keyword evidence="5" id="KW-0547">Nucleotide-binding</keyword>
<dbReference type="InterPro" id="IPR050107">
    <property type="entry name" value="ABC_carbohydrate_import_ATPase"/>
</dbReference>
<dbReference type="SMART" id="SM00382">
    <property type="entry name" value="AAA"/>
    <property type="match status" value="2"/>
</dbReference>
<keyword evidence="2" id="KW-0813">Transport</keyword>
<dbReference type="RefSeq" id="WP_110325025.1">
    <property type="nucleotide sequence ID" value="NZ_QJKD01000015.1"/>
</dbReference>
<dbReference type="GO" id="GO:0005524">
    <property type="term" value="F:ATP binding"/>
    <property type="evidence" value="ECO:0007669"/>
    <property type="project" value="UniProtKB-KW"/>
</dbReference>
<keyword evidence="11" id="KW-1185">Reference proteome</keyword>